<dbReference type="HOGENOM" id="CLU_2442277_0_0_1"/>
<dbReference type="AlphaFoldDB" id="A0A0C9V2Y3"/>
<accession>A0A0C9V2Y3</accession>
<evidence type="ECO:0000313" key="2">
    <source>
        <dbReference type="Proteomes" id="UP000054279"/>
    </source>
</evidence>
<name>A0A0C9V2Y3_SPHS4</name>
<reference evidence="1 2" key="1">
    <citation type="submission" date="2014-06" db="EMBL/GenBank/DDBJ databases">
        <title>Evolutionary Origins and Diversification of the Mycorrhizal Mutualists.</title>
        <authorList>
            <consortium name="DOE Joint Genome Institute"/>
            <consortium name="Mycorrhizal Genomics Consortium"/>
            <person name="Kohler A."/>
            <person name="Kuo A."/>
            <person name="Nagy L.G."/>
            <person name="Floudas D."/>
            <person name="Copeland A."/>
            <person name="Barry K.W."/>
            <person name="Cichocki N."/>
            <person name="Veneault-Fourrey C."/>
            <person name="LaButti K."/>
            <person name="Lindquist E.A."/>
            <person name="Lipzen A."/>
            <person name="Lundell T."/>
            <person name="Morin E."/>
            <person name="Murat C."/>
            <person name="Riley R."/>
            <person name="Ohm R."/>
            <person name="Sun H."/>
            <person name="Tunlid A."/>
            <person name="Henrissat B."/>
            <person name="Grigoriev I.V."/>
            <person name="Hibbett D.S."/>
            <person name="Martin F."/>
        </authorList>
    </citation>
    <scope>NUCLEOTIDE SEQUENCE [LARGE SCALE GENOMIC DNA]</scope>
    <source>
        <strain evidence="1 2">SS14</strain>
    </source>
</reference>
<sequence>MNFLILLQAAASTFKDDTVNSKMGLFEPYILGEVEEEPFMSDWLTFVNYLMSQYHQLYPEYQAEEQLKLISFPDNSKAVMFFTMFKKYKN</sequence>
<proteinExistence type="predicted"/>
<gene>
    <name evidence="1" type="ORF">M422DRAFT_261623</name>
</gene>
<protein>
    <submittedName>
        <fullName evidence="1">Uncharacterized protein</fullName>
    </submittedName>
</protein>
<dbReference type="Proteomes" id="UP000054279">
    <property type="component" value="Unassembled WGS sequence"/>
</dbReference>
<organism evidence="1 2">
    <name type="scientific">Sphaerobolus stellatus (strain SS14)</name>
    <dbReference type="NCBI Taxonomy" id="990650"/>
    <lineage>
        <taxon>Eukaryota</taxon>
        <taxon>Fungi</taxon>
        <taxon>Dikarya</taxon>
        <taxon>Basidiomycota</taxon>
        <taxon>Agaricomycotina</taxon>
        <taxon>Agaricomycetes</taxon>
        <taxon>Phallomycetidae</taxon>
        <taxon>Geastrales</taxon>
        <taxon>Sphaerobolaceae</taxon>
        <taxon>Sphaerobolus</taxon>
    </lineage>
</organism>
<dbReference type="EMBL" id="KN837182">
    <property type="protein sequence ID" value="KIJ36077.1"/>
    <property type="molecule type" value="Genomic_DNA"/>
</dbReference>
<keyword evidence="2" id="KW-1185">Reference proteome</keyword>
<evidence type="ECO:0000313" key="1">
    <source>
        <dbReference type="EMBL" id="KIJ36077.1"/>
    </source>
</evidence>